<dbReference type="GO" id="GO:0005524">
    <property type="term" value="F:ATP binding"/>
    <property type="evidence" value="ECO:0007669"/>
    <property type="project" value="UniProtKB-KW"/>
</dbReference>
<dbReference type="InterPro" id="IPR002611">
    <property type="entry name" value="IstB_ATP-bd"/>
</dbReference>
<keyword evidence="2" id="KW-0547">Nucleotide-binding</keyword>
<accession>A0ABV3L716</accession>
<name>A0ABV3L716_9RHOB</name>
<gene>
    <name evidence="2" type="ORF">AB0T83_10895</name>
</gene>
<protein>
    <submittedName>
        <fullName evidence="2">ATP-binding protein</fullName>
    </submittedName>
</protein>
<evidence type="ECO:0000313" key="2">
    <source>
        <dbReference type="EMBL" id="MEV8467287.1"/>
    </source>
</evidence>
<reference evidence="2 3" key="1">
    <citation type="submission" date="2024-07" db="EMBL/GenBank/DDBJ databases">
        <authorList>
            <person name="Kang M."/>
        </authorList>
    </citation>
    <scope>NUCLEOTIDE SEQUENCE [LARGE SCALE GENOMIC DNA]</scope>
    <source>
        <strain evidence="2 3">DFM31</strain>
    </source>
</reference>
<dbReference type="RefSeq" id="WP_366193068.1">
    <property type="nucleotide sequence ID" value="NZ_JBFBVU010000011.1"/>
</dbReference>
<evidence type="ECO:0000259" key="1">
    <source>
        <dbReference type="Pfam" id="PF01695"/>
    </source>
</evidence>
<feature type="non-terminal residue" evidence="2">
    <location>
        <position position="1"/>
    </location>
</feature>
<sequence length="50" mass="5559">MTLESGERVSVFGDARMTTALPDRAAHPCAIIETGNTSHRFAQSKRRRKT</sequence>
<evidence type="ECO:0000313" key="3">
    <source>
        <dbReference type="Proteomes" id="UP001553161"/>
    </source>
</evidence>
<keyword evidence="2" id="KW-0067">ATP-binding</keyword>
<dbReference type="EMBL" id="JBFBVU010000011">
    <property type="protein sequence ID" value="MEV8467287.1"/>
    <property type="molecule type" value="Genomic_DNA"/>
</dbReference>
<keyword evidence="3" id="KW-1185">Reference proteome</keyword>
<organism evidence="2 3">
    <name type="scientific">Meridianimarinicoccus marinus</name>
    <dbReference type="NCBI Taxonomy" id="3231483"/>
    <lineage>
        <taxon>Bacteria</taxon>
        <taxon>Pseudomonadati</taxon>
        <taxon>Pseudomonadota</taxon>
        <taxon>Alphaproteobacteria</taxon>
        <taxon>Rhodobacterales</taxon>
        <taxon>Paracoccaceae</taxon>
        <taxon>Meridianimarinicoccus</taxon>
    </lineage>
</organism>
<dbReference type="Proteomes" id="UP001553161">
    <property type="component" value="Unassembled WGS sequence"/>
</dbReference>
<dbReference type="Pfam" id="PF01695">
    <property type="entry name" value="IstB_IS21"/>
    <property type="match status" value="1"/>
</dbReference>
<feature type="domain" description="IstB-like ATP-binding" evidence="1">
    <location>
        <begin position="7"/>
        <end position="45"/>
    </location>
</feature>
<comment type="caution">
    <text evidence="2">The sequence shown here is derived from an EMBL/GenBank/DDBJ whole genome shotgun (WGS) entry which is preliminary data.</text>
</comment>
<proteinExistence type="predicted"/>